<dbReference type="InterPro" id="IPR029044">
    <property type="entry name" value="Nucleotide-diphossugar_trans"/>
</dbReference>
<dbReference type="SUPFAM" id="SSF53448">
    <property type="entry name" value="Nucleotide-diphospho-sugar transferases"/>
    <property type="match status" value="1"/>
</dbReference>
<dbReference type="STRING" id="272627.CCC_04086"/>
<comment type="caution">
    <text evidence="2">The sequence shown here is derived from an EMBL/GenBank/DDBJ whole genome shotgun (WGS) entry which is preliminary data.</text>
</comment>
<evidence type="ECO:0000313" key="2">
    <source>
        <dbReference type="EMBL" id="KIL99570.1"/>
    </source>
</evidence>
<protein>
    <submittedName>
        <fullName evidence="2">Uncharacterized protein</fullName>
    </submittedName>
</protein>
<keyword evidence="1" id="KW-1133">Transmembrane helix</keyword>
<dbReference type="Proteomes" id="UP000031971">
    <property type="component" value="Unassembled WGS sequence"/>
</dbReference>
<dbReference type="AlphaFoldDB" id="A0A0C2YY28"/>
<name>A0A0C2YY28_PARME</name>
<gene>
    <name evidence="2" type="ORF">CCC_04086</name>
</gene>
<keyword evidence="1" id="KW-0472">Membrane</keyword>
<keyword evidence="1" id="KW-0812">Transmembrane</keyword>
<dbReference type="EMBL" id="JXSL01000023">
    <property type="protein sequence ID" value="KIL99570.1"/>
    <property type="molecule type" value="Genomic_DNA"/>
</dbReference>
<proteinExistence type="predicted"/>
<keyword evidence="3" id="KW-1185">Reference proteome</keyword>
<feature type="transmembrane region" description="Helical" evidence="1">
    <location>
        <begin position="76"/>
        <end position="97"/>
    </location>
</feature>
<evidence type="ECO:0000256" key="1">
    <source>
        <dbReference type="SAM" id="Phobius"/>
    </source>
</evidence>
<organism evidence="2 3">
    <name type="scientific">Paramagnetospirillum magnetotacticum MS-1</name>
    <dbReference type="NCBI Taxonomy" id="272627"/>
    <lineage>
        <taxon>Bacteria</taxon>
        <taxon>Pseudomonadati</taxon>
        <taxon>Pseudomonadota</taxon>
        <taxon>Alphaproteobacteria</taxon>
        <taxon>Rhodospirillales</taxon>
        <taxon>Magnetospirillaceae</taxon>
        <taxon>Paramagnetospirillum</taxon>
    </lineage>
</organism>
<sequence>MDPIYVMSYGETDWPMRAGRAGFRSVICAAAKVYHDIEPSVGWRDGIMLRGSPYRAYYFSRNRTIFMKRFANPLQYACFLVFFNPAFFLAYTSIYLACRRMDLVGACARGFVDGLVEARRVSRLPAFSPSAEDSASEGRHTMLQG</sequence>
<reference evidence="2 3" key="1">
    <citation type="submission" date="2015-01" db="EMBL/GenBank/DDBJ databases">
        <title>Genome Sequence of Magnetospirillum magnetotacticum Strain MS-1.</title>
        <authorList>
            <person name="Marinov G.K."/>
            <person name="Smalley M.D."/>
            <person name="DeSalvo G."/>
        </authorList>
    </citation>
    <scope>NUCLEOTIDE SEQUENCE [LARGE SCALE GENOMIC DNA]</scope>
    <source>
        <strain evidence="2 3">MS-1</strain>
    </source>
</reference>
<evidence type="ECO:0000313" key="3">
    <source>
        <dbReference type="Proteomes" id="UP000031971"/>
    </source>
</evidence>
<accession>A0A0C2YY28</accession>